<dbReference type="Proteomes" id="UP000318384">
    <property type="component" value="Chromosome"/>
</dbReference>
<protein>
    <submittedName>
        <fullName evidence="1">Uncharacterized protein</fullName>
    </submittedName>
</protein>
<sequence length="213" mass="23859">MNQKRLIDLSISVCCLVCFPLTPGRAQEVRIQQPIVQQFSTGTTVSVPDRGRALLGGISSGATRSKRFGPFRRGSSYGQEFQSSTSSVGVYIHDFEAMDRFLLKSATSTASRIEPPFQTNHSYWKQQLLSQHFQTAKSKNFSGSFGKSQRSSLHLNQITRSKAERFFELGQKAERKYATSNVAKLHYRMAAKYGSVKAKERLTKLNAHQAKGE</sequence>
<accession>A0A517WZ57</accession>
<evidence type="ECO:0000313" key="1">
    <source>
        <dbReference type="EMBL" id="QDU10534.1"/>
    </source>
</evidence>
<reference evidence="1 2" key="1">
    <citation type="submission" date="2019-03" db="EMBL/GenBank/DDBJ databases">
        <title>Deep-cultivation of Planctomycetes and their phenomic and genomic characterization uncovers novel biology.</title>
        <authorList>
            <person name="Wiegand S."/>
            <person name="Jogler M."/>
            <person name="Boedeker C."/>
            <person name="Pinto D."/>
            <person name="Vollmers J."/>
            <person name="Rivas-Marin E."/>
            <person name="Kohn T."/>
            <person name="Peeters S.H."/>
            <person name="Heuer A."/>
            <person name="Rast P."/>
            <person name="Oberbeckmann S."/>
            <person name="Bunk B."/>
            <person name="Jeske O."/>
            <person name="Meyerdierks A."/>
            <person name="Storesund J.E."/>
            <person name="Kallscheuer N."/>
            <person name="Luecker S."/>
            <person name="Lage O.M."/>
            <person name="Pohl T."/>
            <person name="Merkel B.J."/>
            <person name="Hornburger P."/>
            <person name="Mueller R.-W."/>
            <person name="Bruemmer F."/>
            <person name="Labrenz M."/>
            <person name="Spormann A.M."/>
            <person name="Op den Camp H."/>
            <person name="Overmann J."/>
            <person name="Amann R."/>
            <person name="Jetten M.S.M."/>
            <person name="Mascher T."/>
            <person name="Medema M.H."/>
            <person name="Devos D.P."/>
            <person name="Kaster A.-K."/>
            <person name="Ovreas L."/>
            <person name="Rohde M."/>
            <person name="Galperin M.Y."/>
            <person name="Jogler C."/>
        </authorList>
    </citation>
    <scope>NUCLEOTIDE SEQUENCE [LARGE SCALE GENOMIC DNA]</scope>
    <source>
        <strain evidence="1 2">V202</strain>
    </source>
</reference>
<dbReference type="AlphaFoldDB" id="A0A517WZ57"/>
<name>A0A517WZ57_9PLAN</name>
<dbReference type="RefSeq" id="WP_145178265.1">
    <property type="nucleotide sequence ID" value="NZ_CP037422.1"/>
</dbReference>
<organism evidence="1 2">
    <name type="scientific">Gimesia aquarii</name>
    <dbReference type="NCBI Taxonomy" id="2527964"/>
    <lineage>
        <taxon>Bacteria</taxon>
        <taxon>Pseudomonadati</taxon>
        <taxon>Planctomycetota</taxon>
        <taxon>Planctomycetia</taxon>
        <taxon>Planctomycetales</taxon>
        <taxon>Planctomycetaceae</taxon>
        <taxon>Gimesia</taxon>
    </lineage>
</organism>
<evidence type="ECO:0000313" key="2">
    <source>
        <dbReference type="Proteomes" id="UP000318384"/>
    </source>
</evidence>
<proteinExistence type="predicted"/>
<gene>
    <name evidence="1" type="ORF">V202x_39460</name>
</gene>
<dbReference type="OrthoDB" id="289357at2"/>
<keyword evidence="2" id="KW-1185">Reference proteome</keyword>
<dbReference type="EMBL" id="CP037422">
    <property type="protein sequence ID" value="QDU10534.1"/>
    <property type="molecule type" value="Genomic_DNA"/>
</dbReference>